<dbReference type="EC" id="3.5.4.33" evidence="6"/>
<comment type="caution">
    <text evidence="8">The sequence shown here is derived from an EMBL/GenBank/DDBJ whole genome shotgun (WGS) entry which is preliminary data.</text>
</comment>
<feature type="binding site" evidence="6">
    <location>
        <position position="88"/>
    </location>
    <ligand>
        <name>Zn(2+)</name>
        <dbReference type="ChEBI" id="CHEBI:29105"/>
        <note>catalytic</note>
    </ligand>
</feature>
<dbReference type="InterPro" id="IPR002125">
    <property type="entry name" value="CMP_dCMP_dom"/>
</dbReference>
<dbReference type="EMBL" id="JAFBIT010000002">
    <property type="protein sequence ID" value="MCF2652587.1"/>
    <property type="molecule type" value="Genomic_DNA"/>
</dbReference>
<keyword evidence="1 6" id="KW-0819">tRNA processing</keyword>
<evidence type="ECO:0000256" key="3">
    <source>
        <dbReference type="ARBA" id="ARBA00022801"/>
    </source>
</evidence>
<keyword evidence="9" id="KW-1185">Reference proteome</keyword>
<evidence type="ECO:0000256" key="6">
    <source>
        <dbReference type="HAMAP-Rule" id="MF_00972"/>
    </source>
</evidence>
<evidence type="ECO:0000256" key="2">
    <source>
        <dbReference type="ARBA" id="ARBA00022723"/>
    </source>
</evidence>
<evidence type="ECO:0000259" key="7">
    <source>
        <dbReference type="PROSITE" id="PS51747"/>
    </source>
</evidence>
<dbReference type="PANTHER" id="PTHR11079">
    <property type="entry name" value="CYTOSINE DEAMINASE FAMILY MEMBER"/>
    <property type="match status" value="1"/>
</dbReference>
<dbReference type="SUPFAM" id="SSF53927">
    <property type="entry name" value="Cytidine deaminase-like"/>
    <property type="match status" value="1"/>
</dbReference>
<evidence type="ECO:0000256" key="5">
    <source>
        <dbReference type="ARBA" id="ARBA00048045"/>
    </source>
</evidence>
<dbReference type="Gene3D" id="3.40.140.10">
    <property type="entry name" value="Cytidine Deaminase, domain 2"/>
    <property type="match status" value="1"/>
</dbReference>
<protein>
    <recommendedName>
        <fullName evidence="6">tRNA-specific adenosine deaminase</fullName>
        <ecNumber evidence="6">3.5.4.33</ecNumber>
    </recommendedName>
</protein>
<sequence>MKNRAFLPERRFMEAALALAEEAFAAGEVPVGAVVVKDGEIVGRGRNRREEEQSVLGHAELEAMTAAAKALGTWRLDGCALYVTLEPCPMCAGAAVNAHVERIVYGAEDEVMGACGTAVSVIDLPRAFKPQLYRGLLAEECAALLRRFFQEKRT</sequence>
<comment type="cofactor">
    <cofactor evidence="6">
        <name>Zn(2+)</name>
        <dbReference type="ChEBI" id="CHEBI:29105"/>
    </cofactor>
    <text evidence="6">Binds 1 zinc ion per subunit.</text>
</comment>
<feature type="domain" description="CMP/dCMP-type deaminase" evidence="7">
    <location>
        <begin position="7"/>
        <end position="118"/>
    </location>
</feature>
<keyword evidence="2 6" id="KW-0479">Metal-binding</keyword>
<dbReference type="HAMAP" id="MF_00972">
    <property type="entry name" value="tRNA_aden_deaminase"/>
    <property type="match status" value="1"/>
</dbReference>
<dbReference type="InterPro" id="IPR016193">
    <property type="entry name" value="Cytidine_deaminase-like"/>
</dbReference>
<dbReference type="InterPro" id="IPR058535">
    <property type="entry name" value="MafB19-deam"/>
</dbReference>
<dbReference type="PANTHER" id="PTHR11079:SF179">
    <property type="entry name" value="TRNA(ADENINE(34)) DEAMINASE, CHLOROPLASTIC"/>
    <property type="match status" value="1"/>
</dbReference>
<feature type="binding site" evidence="6">
    <location>
        <position position="58"/>
    </location>
    <ligand>
        <name>Zn(2+)</name>
        <dbReference type="ChEBI" id="CHEBI:29105"/>
        <note>catalytic</note>
    </ligand>
</feature>
<dbReference type="InterPro" id="IPR028883">
    <property type="entry name" value="tRNA_aden_deaminase"/>
</dbReference>
<proteinExistence type="inferred from homology"/>
<gene>
    <name evidence="6" type="primary">tadA</name>
    <name evidence="8" type="ORF">JQM67_08225</name>
</gene>
<comment type="similarity">
    <text evidence="6">Belongs to the cytidine and deoxycytidylate deaminase family.</text>
</comment>
<evidence type="ECO:0000256" key="1">
    <source>
        <dbReference type="ARBA" id="ARBA00022694"/>
    </source>
</evidence>
<evidence type="ECO:0000313" key="9">
    <source>
        <dbReference type="Proteomes" id="UP001299220"/>
    </source>
</evidence>
<keyword evidence="3 6" id="KW-0378">Hydrolase</keyword>
<name>A0ABS9CP14_9FIRM</name>
<comment type="function">
    <text evidence="6">Catalyzes the deamination of adenosine to inosine at the wobble position 34 of tRNA(Arg2).</text>
</comment>
<organism evidence="8 9">
    <name type="scientific">Anaeromassilibacillus senegalensis</name>
    <dbReference type="NCBI Taxonomy" id="1673717"/>
    <lineage>
        <taxon>Bacteria</taxon>
        <taxon>Bacillati</taxon>
        <taxon>Bacillota</taxon>
        <taxon>Clostridia</taxon>
        <taxon>Eubacteriales</taxon>
        <taxon>Acutalibacteraceae</taxon>
        <taxon>Anaeromassilibacillus</taxon>
    </lineage>
</organism>
<feature type="active site" description="Proton donor" evidence="6">
    <location>
        <position position="60"/>
    </location>
</feature>
<dbReference type="Proteomes" id="UP001299220">
    <property type="component" value="Unassembled WGS sequence"/>
</dbReference>
<comment type="subunit">
    <text evidence="6">Homodimer.</text>
</comment>
<evidence type="ECO:0000313" key="8">
    <source>
        <dbReference type="EMBL" id="MCF2652587.1"/>
    </source>
</evidence>
<dbReference type="CDD" id="cd01285">
    <property type="entry name" value="nucleoside_deaminase"/>
    <property type="match status" value="1"/>
</dbReference>
<comment type="catalytic activity">
    <reaction evidence="5 6">
        <text>adenosine(34) in tRNA + H2O + H(+) = inosine(34) in tRNA + NH4(+)</text>
        <dbReference type="Rhea" id="RHEA:43168"/>
        <dbReference type="Rhea" id="RHEA-COMP:10373"/>
        <dbReference type="Rhea" id="RHEA-COMP:10374"/>
        <dbReference type="ChEBI" id="CHEBI:15377"/>
        <dbReference type="ChEBI" id="CHEBI:15378"/>
        <dbReference type="ChEBI" id="CHEBI:28938"/>
        <dbReference type="ChEBI" id="CHEBI:74411"/>
        <dbReference type="ChEBI" id="CHEBI:82852"/>
        <dbReference type="EC" id="3.5.4.33"/>
    </reaction>
</comment>
<keyword evidence="4 6" id="KW-0862">Zinc</keyword>
<feature type="binding site" evidence="6">
    <location>
        <position position="91"/>
    </location>
    <ligand>
        <name>Zn(2+)</name>
        <dbReference type="ChEBI" id="CHEBI:29105"/>
        <note>catalytic</note>
    </ligand>
</feature>
<accession>A0ABS9CP14</accession>
<evidence type="ECO:0000256" key="4">
    <source>
        <dbReference type="ARBA" id="ARBA00022833"/>
    </source>
</evidence>
<reference evidence="8 9" key="1">
    <citation type="submission" date="2020-12" db="EMBL/GenBank/DDBJ databases">
        <title>Whole genome sequences of gut porcine anaerobes.</title>
        <authorList>
            <person name="Kubasova T."/>
            <person name="Jahodarova E."/>
            <person name="Rychlik I."/>
        </authorList>
    </citation>
    <scope>NUCLEOTIDE SEQUENCE [LARGE SCALE GENOMIC DNA]</scope>
    <source>
        <strain evidence="8 9">An867</strain>
    </source>
</reference>
<dbReference type="PROSITE" id="PS51747">
    <property type="entry name" value="CYT_DCMP_DEAMINASES_2"/>
    <property type="match status" value="1"/>
</dbReference>
<dbReference type="Pfam" id="PF14437">
    <property type="entry name" value="MafB19-deam"/>
    <property type="match status" value="1"/>
</dbReference>